<evidence type="ECO:0000256" key="4">
    <source>
        <dbReference type="ARBA" id="ARBA00022837"/>
    </source>
</evidence>
<evidence type="ECO:0000313" key="7">
    <source>
        <dbReference type="Proteomes" id="UP000216312"/>
    </source>
</evidence>
<evidence type="ECO:0000256" key="2">
    <source>
        <dbReference type="ARBA" id="ARBA00022525"/>
    </source>
</evidence>
<feature type="region of interest" description="Disordered" evidence="5">
    <location>
        <begin position="95"/>
        <end position="120"/>
    </location>
</feature>
<dbReference type="Gene3D" id="4.10.1080.10">
    <property type="entry name" value="TSP type-3 repeat"/>
    <property type="match status" value="3"/>
</dbReference>
<keyword evidence="4" id="KW-0106">Calcium</keyword>
<dbReference type="InterPro" id="IPR059100">
    <property type="entry name" value="TSP3_bac"/>
</dbReference>
<reference evidence="7" key="1">
    <citation type="submission" date="2017-07" db="EMBL/GenBank/DDBJ databases">
        <title>Novel pathways for hydrocarbon cycling and metabolic interdependencies in hydrothermal sediment communities.</title>
        <authorList>
            <person name="Dombrowski N."/>
            <person name="Seitz K."/>
            <person name="Teske A."/>
            <person name="Baker B."/>
        </authorList>
    </citation>
    <scope>NUCLEOTIDE SEQUENCE [LARGE SCALE GENOMIC DNA]</scope>
</reference>
<sequence>MKNWWFPVLIIGAIVATTAVWGDYNPPDINNNGLPDHLDVSLGIWFNHPPGDDYDQDGVPDTLEDLNRNGIVDSFECDPRLWDTDGDSIPDNAEWMGDASIPRGTRVTTSTPDTADNDGRPNIVDIDSDNDGLLDGKRFRACDSIHYCTFETNNYKYEKQYGTDPYDPDTDKDGIKDGDEVYVYGTVPTSPDTDGDLLSDSVEIALGLDPNSPDTDHDGIPDSVEVADNAAIINGTIGAGGISHLIWETRGSYTLYFKANITDYRQIDVDGDSLIDAIDYDSDNDGIPDGNSVGSGAENTDDVDGDGVPNFRDMDSDGCGLADGSEAYFFSTDPYSATADNDNDGVPDETEYAYRSNPNEVDTDNDGIPDSVEWVGDTSTASFPIACGTIPADYDQDGIPNVRDYDSDNDGIPDATELTVTGDPMAAYNPDYDGDGIGDGYEYGNDFNLMVSGTQNTSMDNPDTDGDGINDSLELVVYHTDPNSKDTDGDGISDGWEIDSVYTKLGTIDVDGDHVNNAIDRDSDNDGVPDVQEDSLITGYVKTCAYKRDSDGDGLLDGFERNVDLNLWTAAKDTINPLSEDTDHDGLDDSLEVAVGLNPLSPNTDGDSIFVPYAMIGGVPTRVCRWYKIYEGSVENYPEVIDHICVDPVTGARGVVVFNEPSVYDWDGSGAAGDSPDDTGYVEVLANDRDTVGMPDPLDPIWTDFSYELVIDPDGDGLPNGLEMQIGTNPYARDTDGDGLWDGDEVFPNMFDLDPVPNAINPAAGWFDAAGVWVGAYYTSDPTNNDTDGDGLVDGFVDTNDDCVFDVADGDLPGELTMGWVRCKFDPLGAKDTLPRMSTGASPTQALHPWYRATNPRSTDTDGDGLADGIVYVDSAYSERYHTDVDSFFVIKWFYKEGWQDPDADLIMNALDLDSDGDLLTDYEERLAANYGSINDLGGTNPGAVDTLDITIYRYADGVHIKNTGFAYIWDDLSNYYTPGNSDHLGGFPSYDGTPDNVSDQKEANAYWENGGQDAYNVWVGW</sequence>
<accession>A0A257LVU4</accession>
<comment type="caution">
    <text evidence="6">The sequence shown here is derived from an EMBL/GenBank/DDBJ whole genome shotgun (WGS) entry which is preliminary data.</text>
</comment>
<protein>
    <submittedName>
        <fullName evidence="6">Uncharacterized protein</fullName>
    </submittedName>
</protein>
<evidence type="ECO:0000256" key="3">
    <source>
        <dbReference type="ARBA" id="ARBA00022729"/>
    </source>
</evidence>
<evidence type="ECO:0000313" key="6">
    <source>
        <dbReference type="EMBL" id="OYV02871.1"/>
    </source>
</evidence>
<proteinExistence type="predicted"/>
<dbReference type="Proteomes" id="UP000216312">
    <property type="component" value="Unassembled WGS sequence"/>
</dbReference>
<dbReference type="PANTHER" id="PTHR37467:SF1">
    <property type="entry name" value="EXPORTED CALCIUM-BINDING GLYCOPROTEIN"/>
    <property type="match status" value="1"/>
</dbReference>
<dbReference type="Pfam" id="PF18884">
    <property type="entry name" value="TSP3_bac"/>
    <property type="match status" value="10"/>
</dbReference>
<evidence type="ECO:0000256" key="1">
    <source>
        <dbReference type="ARBA" id="ARBA00004613"/>
    </source>
</evidence>
<comment type="subcellular location">
    <subcellularLocation>
        <location evidence="1">Secreted</location>
    </subcellularLocation>
</comment>
<dbReference type="InterPro" id="IPR028974">
    <property type="entry name" value="TSP_type-3_rpt"/>
</dbReference>
<keyword evidence="3" id="KW-0732">Signal</keyword>
<keyword evidence="2" id="KW-0964">Secreted</keyword>
<dbReference type="AlphaFoldDB" id="A0A257LVU4"/>
<dbReference type="SUPFAM" id="SSF103647">
    <property type="entry name" value="TSP type-3 repeat"/>
    <property type="match status" value="1"/>
</dbReference>
<dbReference type="GO" id="GO:0005509">
    <property type="term" value="F:calcium ion binding"/>
    <property type="evidence" value="ECO:0007669"/>
    <property type="project" value="InterPro"/>
</dbReference>
<dbReference type="InterPro" id="IPR053180">
    <property type="entry name" value="Ca-binding_acidic-repeat"/>
</dbReference>
<organism evidence="6 7">
    <name type="scientific">candidate division WOR-3 bacterium 4484_18</name>
    <dbReference type="NCBI Taxonomy" id="2020626"/>
    <lineage>
        <taxon>Bacteria</taxon>
        <taxon>Bacteria division WOR-3</taxon>
    </lineage>
</organism>
<name>A0A257LVU4_UNCW3</name>
<gene>
    <name evidence="6" type="ORF">CGW93_03460</name>
</gene>
<dbReference type="PANTHER" id="PTHR37467">
    <property type="entry name" value="EXPORTED CALCIUM-BINDING GLYCOPROTEIN-RELATED"/>
    <property type="match status" value="1"/>
</dbReference>
<evidence type="ECO:0000256" key="5">
    <source>
        <dbReference type="SAM" id="MobiDB-lite"/>
    </source>
</evidence>
<dbReference type="EMBL" id="NMUJ01000044">
    <property type="protein sequence ID" value="OYV02871.1"/>
    <property type="molecule type" value="Genomic_DNA"/>
</dbReference>